<organism evidence="1 2">
    <name type="scientific">Clostridium ragsdalei P11</name>
    <dbReference type="NCBI Taxonomy" id="1353534"/>
    <lineage>
        <taxon>Bacteria</taxon>
        <taxon>Bacillati</taxon>
        <taxon>Bacillota</taxon>
        <taxon>Clostridia</taxon>
        <taxon>Eubacteriales</taxon>
        <taxon>Clostridiaceae</taxon>
        <taxon>Clostridium</taxon>
    </lineage>
</organism>
<reference evidence="1 2" key="1">
    <citation type="journal article" date="2012" name="Front. Microbiol.">
        <title>Draft Genome Sequence of the Virulent Strain 01-B526 of the Fish Pathogen Aeromonas salmonicida.</title>
        <authorList>
            <person name="Charette S.J."/>
            <person name="Brochu F."/>
            <person name="Boyle B."/>
            <person name="Filion G."/>
            <person name="Tanaka K.H."/>
            <person name="Derome N."/>
        </authorList>
    </citation>
    <scope>NUCLEOTIDE SEQUENCE [LARGE SCALE GENOMIC DNA]</scope>
    <source>
        <strain evidence="1 2">P11</strain>
    </source>
</reference>
<dbReference type="EMBL" id="LROS01000055">
    <property type="protein sequence ID" value="OBR90764.1"/>
    <property type="molecule type" value="Genomic_DNA"/>
</dbReference>
<keyword evidence="2" id="KW-1185">Reference proteome</keyword>
<dbReference type="RefSeq" id="WP_065079485.1">
    <property type="nucleotide sequence ID" value="NZ_LROS01000055.1"/>
</dbReference>
<dbReference type="SUPFAM" id="SSF53649">
    <property type="entry name" value="Alkaline phosphatase-like"/>
    <property type="match status" value="1"/>
</dbReference>
<evidence type="ECO:0000313" key="1">
    <source>
        <dbReference type="EMBL" id="OBR90764.1"/>
    </source>
</evidence>
<evidence type="ECO:0008006" key="3">
    <source>
        <dbReference type="Google" id="ProtNLM"/>
    </source>
</evidence>
<gene>
    <name evidence="1" type="ORF">CLRAG_34120</name>
</gene>
<comment type="caution">
    <text evidence="1">The sequence shown here is derived from an EMBL/GenBank/DDBJ whole genome shotgun (WGS) entry which is preliminary data.</text>
</comment>
<sequence length="493" mass="54725">MNKKKLLLGLGVLLIGFILGIAAVDIQKSNQTSFIPTLSIIGDVPNSITFHSLKDIGKLEEIKFQGTKYKVTKLANILNKLKPLDKTFQLYLEGSDGFTSIIKSEQIEDCFISFTSKNGWEVICTKHPVNANAKSIQNIVVVSEGNSDKYDFNIINCNRRLVKTTPGKLYAGTITEYPYFEGEASLKDGGKTYESKVYTRRKVFKLGDLTGVNVSGKILLLGEKGEWSQVDNQGYFQLKGSNIDYIQPDTREVINRVKGVVVDPPSATIMDTYYDTMHYLEDGKKVLVIILDGFNYKQYEYAIKNGYAPFLAKNNKAVQSIGVYPIKSNVWFASMITGQAPCDNGIISSNNKELKLPSIFTEASKLKKKALFIDSGKELIKTGAKQILVADKNKSGSADDELDNVVLTTGIDNGYDLLCIKFHNINDVTNHYGQLSSQAMQSVTVVDNYIAEIEKKWPGKVIITGSQGEQTDLGRDLSCDRMIIPYVILNNNS</sequence>
<proteinExistence type="predicted"/>
<name>A0A1A6AL09_9CLOT</name>
<dbReference type="InterPro" id="IPR017850">
    <property type="entry name" value="Alkaline_phosphatase_core_sf"/>
</dbReference>
<dbReference type="AlphaFoldDB" id="A0A1A6AL09"/>
<dbReference type="Proteomes" id="UP000093954">
    <property type="component" value="Unassembled WGS sequence"/>
</dbReference>
<accession>A0A1A6AL09</accession>
<dbReference type="Gene3D" id="3.40.720.10">
    <property type="entry name" value="Alkaline Phosphatase, subunit A"/>
    <property type="match status" value="1"/>
</dbReference>
<dbReference type="PATRIC" id="fig|1353534.3.peg.3474"/>
<evidence type="ECO:0000313" key="2">
    <source>
        <dbReference type="Proteomes" id="UP000093954"/>
    </source>
</evidence>
<protein>
    <recommendedName>
        <fullName evidence="3">Type I phosphodiesterase / nucleotide pyrophosphatase</fullName>
    </recommendedName>
</protein>